<feature type="region of interest" description="Disordered" evidence="2">
    <location>
        <begin position="478"/>
        <end position="587"/>
    </location>
</feature>
<dbReference type="SMART" id="SM00322">
    <property type="entry name" value="KH"/>
    <property type="match status" value="1"/>
</dbReference>
<reference evidence="4 5" key="1">
    <citation type="submission" date="2016-02" db="EMBL/GenBank/DDBJ databases">
        <title>Genome analysis of coral dinoflagellate symbionts highlights evolutionary adaptations to a symbiotic lifestyle.</title>
        <authorList>
            <person name="Aranda M."/>
            <person name="Li Y."/>
            <person name="Liew Y.J."/>
            <person name="Baumgarten S."/>
            <person name="Simakov O."/>
            <person name="Wilson M."/>
            <person name="Piel J."/>
            <person name="Ashoor H."/>
            <person name="Bougouffa S."/>
            <person name="Bajic V.B."/>
            <person name="Ryu T."/>
            <person name="Ravasi T."/>
            <person name="Bayer T."/>
            <person name="Micklem G."/>
            <person name="Kim H."/>
            <person name="Bhak J."/>
            <person name="Lajeunesse T.C."/>
            <person name="Voolstra C.R."/>
        </authorList>
    </citation>
    <scope>NUCLEOTIDE SEQUENCE [LARGE SCALE GENOMIC DNA]</scope>
    <source>
        <strain evidence="4 5">CCMP2467</strain>
    </source>
</reference>
<feature type="compositionally biased region" description="Basic and acidic residues" evidence="2">
    <location>
        <begin position="525"/>
        <end position="554"/>
    </location>
</feature>
<feature type="compositionally biased region" description="Basic and acidic residues" evidence="2">
    <location>
        <begin position="398"/>
        <end position="431"/>
    </location>
</feature>
<evidence type="ECO:0000259" key="3">
    <source>
        <dbReference type="SMART" id="SM00322"/>
    </source>
</evidence>
<gene>
    <name evidence="4" type="ORF">AK812_SmicGene27163</name>
</gene>
<accession>A0A1Q9D7P6</accession>
<dbReference type="GO" id="GO:0003723">
    <property type="term" value="F:RNA binding"/>
    <property type="evidence" value="ECO:0007669"/>
    <property type="project" value="UniProtKB-UniRule"/>
</dbReference>
<dbReference type="AlphaFoldDB" id="A0A1Q9D7P6"/>
<dbReference type="Gene3D" id="3.30.1370.10">
    <property type="entry name" value="K Homology domain, type 1"/>
    <property type="match status" value="1"/>
</dbReference>
<dbReference type="SUPFAM" id="SSF54791">
    <property type="entry name" value="Eukaryotic type KH-domain (KH-domain type I)"/>
    <property type="match status" value="1"/>
</dbReference>
<protein>
    <recommendedName>
        <fullName evidence="3">K Homology domain-containing protein</fullName>
    </recommendedName>
</protein>
<evidence type="ECO:0000313" key="5">
    <source>
        <dbReference type="Proteomes" id="UP000186817"/>
    </source>
</evidence>
<name>A0A1Q9D7P6_SYMMI</name>
<keyword evidence="5" id="KW-1185">Reference proteome</keyword>
<dbReference type="InterPro" id="IPR036612">
    <property type="entry name" value="KH_dom_type_1_sf"/>
</dbReference>
<comment type="caution">
    <text evidence="4">The sequence shown here is derived from an EMBL/GenBank/DDBJ whole genome shotgun (WGS) entry which is preliminary data.</text>
</comment>
<feature type="region of interest" description="Disordered" evidence="2">
    <location>
        <begin position="387"/>
        <end position="431"/>
    </location>
</feature>
<organism evidence="4 5">
    <name type="scientific">Symbiodinium microadriaticum</name>
    <name type="common">Dinoflagellate</name>
    <name type="synonym">Zooxanthella microadriatica</name>
    <dbReference type="NCBI Taxonomy" id="2951"/>
    <lineage>
        <taxon>Eukaryota</taxon>
        <taxon>Sar</taxon>
        <taxon>Alveolata</taxon>
        <taxon>Dinophyceae</taxon>
        <taxon>Suessiales</taxon>
        <taxon>Symbiodiniaceae</taxon>
        <taxon>Symbiodinium</taxon>
    </lineage>
</organism>
<dbReference type="InterPro" id="IPR004088">
    <property type="entry name" value="KH_dom_type_1"/>
</dbReference>
<evidence type="ECO:0000313" key="4">
    <source>
        <dbReference type="EMBL" id="OLP91156.1"/>
    </source>
</evidence>
<proteinExistence type="predicted"/>
<dbReference type="InterPro" id="IPR004087">
    <property type="entry name" value="KH_dom"/>
</dbReference>
<feature type="region of interest" description="Disordered" evidence="2">
    <location>
        <begin position="1"/>
        <end position="29"/>
    </location>
</feature>
<feature type="domain" description="K Homology" evidence="3">
    <location>
        <begin position="182"/>
        <end position="257"/>
    </location>
</feature>
<dbReference type="OrthoDB" id="442947at2759"/>
<keyword evidence="1" id="KW-0694">RNA-binding</keyword>
<evidence type="ECO:0000256" key="1">
    <source>
        <dbReference type="PROSITE-ProRule" id="PRU00117"/>
    </source>
</evidence>
<dbReference type="Pfam" id="PF00013">
    <property type="entry name" value="KH_1"/>
    <property type="match status" value="1"/>
</dbReference>
<sequence length="714" mass="78154">MFAVEAGGCMDPSPGTGYHEKSPGQGELKSSWKPVATSVILCDGSIDQVARNTPQQEACPQKHLAVSRRRNWACFDFEPGRLSECSIPGLLRLGGDAAPAWSSMEEEASSRVLDFCWDLVAANPAAYATSDSLTRKFKATEAFRWLSPEEQLQVFAATSLGNAEAINSDAPRRAAMIALDPGDVPCYMLLKGMQIPRVIGKAGAIIKELRQESGANVNILDKQLPEVLQRLQFHVAFVKGSHEAMHTAVVGLVRNARGPQALRALEPTEVGDTDVAFLVPAQCEPYLGEEQLTAETRCAIHVEVMEGLQKHRKVLLRAEETHDLQIVAWRLQELQIRMSQAALLVDRDFDLQDSAWAGAMEAFRAKRTPDGVQAASRQAAVPLERLPTLPSASEGIEQEARKSREAQQREVEAEAERERKRQIRETTAREQQECQNAAREAKMLADKARDMRLRAMEATSADQHQSCIREAERYEEQARQARARSTRGYGTGPRAQQHEYQEDENGIAAVPKVGEDAEAQALRRRHEEREELRRESELRGQQAKENEAKEREVLQRAVSSLAQGGGQVAHRSQGPVASPSTVEDRHARQSEILANSRAAPARALEEASLRPAAAVPPVATNGGGCLHGRPQSQGALSRELQDVALFVCVPDRKAAEFLVSSRLGIGRRSGAKVSVAETTGSGPTLLECRGTPLANAVASYLVQEALWMCGCFAT</sequence>
<evidence type="ECO:0000256" key="2">
    <source>
        <dbReference type="SAM" id="MobiDB-lite"/>
    </source>
</evidence>
<dbReference type="Proteomes" id="UP000186817">
    <property type="component" value="Unassembled WGS sequence"/>
</dbReference>
<dbReference type="EMBL" id="LSRX01000677">
    <property type="protein sequence ID" value="OLP91156.1"/>
    <property type="molecule type" value="Genomic_DNA"/>
</dbReference>
<dbReference type="OMA" id="HEYQEDE"/>
<dbReference type="PROSITE" id="PS50084">
    <property type="entry name" value="KH_TYPE_1"/>
    <property type="match status" value="1"/>
</dbReference>